<evidence type="ECO:0000313" key="2">
    <source>
        <dbReference type="Proteomes" id="UP001586593"/>
    </source>
</evidence>
<dbReference type="EMBL" id="JAZHXJ010000349">
    <property type="protein sequence ID" value="KAL1864063.1"/>
    <property type="molecule type" value="Genomic_DNA"/>
</dbReference>
<dbReference type="Proteomes" id="UP001586593">
    <property type="component" value="Unassembled WGS sequence"/>
</dbReference>
<accession>A0ABR3WKA3</accession>
<evidence type="ECO:0000313" key="1">
    <source>
        <dbReference type="EMBL" id="KAL1864063.1"/>
    </source>
</evidence>
<proteinExistence type="predicted"/>
<protein>
    <submittedName>
        <fullName evidence="1">Uncharacterized protein</fullName>
    </submittedName>
</protein>
<keyword evidence="2" id="KW-1185">Reference proteome</keyword>
<comment type="caution">
    <text evidence="1">The sequence shown here is derived from an EMBL/GenBank/DDBJ whole genome shotgun (WGS) entry which is preliminary data.</text>
</comment>
<name>A0ABR3WKA3_9PEZI</name>
<organism evidence="1 2">
    <name type="scientific">Phialemonium thermophilum</name>
    <dbReference type="NCBI Taxonomy" id="223376"/>
    <lineage>
        <taxon>Eukaryota</taxon>
        <taxon>Fungi</taxon>
        <taxon>Dikarya</taxon>
        <taxon>Ascomycota</taxon>
        <taxon>Pezizomycotina</taxon>
        <taxon>Sordariomycetes</taxon>
        <taxon>Sordariomycetidae</taxon>
        <taxon>Cephalothecales</taxon>
        <taxon>Cephalothecaceae</taxon>
        <taxon>Phialemonium</taxon>
    </lineage>
</organism>
<sequence length="106" mass="11629">MTTSISYTTDPEILQTEVSKLFSYPVKIGNEQAGNNSIRELDKNAVGVLVVHRSQPGAVRVFGGAYMENVQTSPTNVSSFTLLYIKPGQTCWVLGQSSYRLVLQDS</sequence>
<gene>
    <name evidence="1" type="ORF">VTK73DRAFT_6192</name>
</gene>
<reference evidence="1 2" key="1">
    <citation type="journal article" date="2024" name="Commun. Biol.">
        <title>Comparative genomic analysis of thermophilic fungi reveals convergent evolutionary adaptations and gene losses.</title>
        <authorList>
            <person name="Steindorff A.S."/>
            <person name="Aguilar-Pontes M.V."/>
            <person name="Robinson A.J."/>
            <person name="Andreopoulos B."/>
            <person name="LaButti K."/>
            <person name="Kuo A."/>
            <person name="Mondo S."/>
            <person name="Riley R."/>
            <person name="Otillar R."/>
            <person name="Haridas S."/>
            <person name="Lipzen A."/>
            <person name="Grimwood J."/>
            <person name="Schmutz J."/>
            <person name="Clum A."/>
            <person name="Reid I.D."/>
            <person name="Moisan M.C."/>
            <person name="Butler G."/>
            <person name="Nguyen T.T.M."/>
            <person name="Dewar K."/>
            <person name="Conant G."/>
            <person name="Drula E."/>
            <person name="Henrissat B."/>
            <person name="Hansel C."/>
            <person name="Singer S."/>
            <person name="Hutchinson M.I."/>
            <person name="de Vries R.P."/>
            <person name="Natvig D.O."/>
            <person name="Powell A.J."/>
            <person name="Tsang A."/>
            <person name="Grigoriev I.V."/>
        </authorList>
    </citation>
    <scope>NUCLEOTIDE SEQUENCE [LARGE SCALE GENOMIC DNA]</scope>
    <source>
        <strain evidence="1 2">ATCC 24622</strain>
    </source>
</reference>